<organism evidence="1 2">
    <name type="scientific">Chondromyces apiculatus DSM 436</name>
    <dbReference type="NCBI Taxonomy" id="1192034"/>
    <lineage>
        <taxon>Bacteria</taxon>
        <taxon>Pseudomonadati</taxon>
        <taxon>Myxococcota</taxon>
        <taxon>Polyangia</taxon>
        <taxon>Polyangiales</taxon>
        <taxon>Polyangiaceae</taxon>
        <taxon>Chondromyces</taxon>
    </lineage>
</organism>
<name>A0A017T155_9BACT</name>
<proteinExistence type="predicted"/>
<accession>A0A017T155</accession>
<dbReference type="RefSeq" id="WP_044247342.1">
    <property type="nucleotide sequence ID" value="NZ_ASRX01000059.1"/>
</dbReference>
<dbReference type="AlphaFoldDB" id="A0A017T155"/>
<dbReference type="EMBL" id="ASRX01000059">
    <property type="protein sequence ID" value="EYF02535.1"/>
    <property type="molecule type" value="Genomic_DNA"/>
</dbReference>
<gene>
    <name evidence="1" type="ORF">CAP_6742</name>
</gene>
<dbReference type="OrthoDB" id="9846642at2"/>
<evidence type="ECO:0000313" key="2">
    <source>
        <dbReference type="Proteomes" id="UP000019678"/>
    </source>
</evidence>
<dbReference type="Proteomes" id="UP000019678">
    <property type="component" value="Unassembled WGS sequence"/>
</dbReference>
<sequence>MIKRAPDNRDEPLEVAPARFGWGETTPFEGFVPSIATAGALAAELDRVLRGRAVLPRPAPPSPALRARWFDDALTPAVAACRVALAPPLRVAFDAAVLVLAELHAPAAVPSRALLLCRTWSGTPEALREIATIADLLNATRAVEAALRVLRSPLLRPSAVIEELDGRLAPDFGIMDVLIDAAASTPSSRG</sequence>
<keyword evidence="2" id="KW-1185">Reference proteome</keyword>
<evidence type="ECO:0000313" key="1">
    <source>
        <dbReference type="EMBL" id="EYF02535.1"/>
    </source>
</evidence>
<protein>
    <submittedName>
        <fullName evidence="1">Uncharacterized protein</fullName>
    </submittedName>
</protein>
<reference evidence="1 2" key="1">
    <citation type="submission" date="2013-05" db="EMBL/GenBank/DDBJ databases">
        <title>Genome assembly of Chondromyces apiculatus DSM 436.</title>
        <authorList>
            <person name="Sharma G."/>
            <person name="Khatri I."/>
            <person name="Kaur C."/>
            <person name="Mayilraj S."/>
            <person name="Subramanian S."/>
        </authorList>
    </citation>
    <scope>NUCLEOTIDE SEQUENCE [LARGE SCALE GENOMIC DNA]</scope>
    <source>
        <strain evidence="1 2">DSM 436</strain>
    </source>
</reference>
<comment type="caution">
    <text evidence="1">The sequence shown here is derived from an EMBL/GenBank/DDBJ whole genome shotgun (WGS) entry which is preliminary data.</text>
</comment>